<feature type="chain" id="PRO_5044317333" description="Probable sugar-binding periplasmic protein" evidence="7">
    <location>
        <begin position="19"/>
        <end position="413"/>
    </location>
</feature>
<dbReference type="Pfam" id="PF01547">
    <property type="entry name" value="SBP_bac_1"/>
    <property type="match status" value="1"/>
</dbReference>
<feature type="signal peptide" evidence="7">
    <location>
        <begin position="1"/>
        <end position="18"/>
    </location>
</feature>
<accession>A0AB38YHH4</accession>
<dbReference type="AlphaFoldDB" id="A0AB38YHH4"/>
<evidence type="ECO:0000256" key="4">
    <source>
        <dbReference type="ARBA" id="ARBA00022729"/>
    </source>
</evidence>
<keyword evidence="4 7" id="KW-0732">Signal</keyword>
<dbReference type="GO" id="GO:0042597">
    <property type="term" value="C:periplasmic space"/>
    <property type="evidence" value="ECO:0007669"/>
    <property type="project" value="UniProtKB-SubCell"/>
</dbReference>
<comment type="similarity">
    <text evidence="2">Belongs to the bacterial solute-binding protein 1 family.</text>
</comment>
<evidence type="ECO:0000256" key="7">
    <source>
        <dbReference type="SAM" id="SignalP"/>
    </source>
</evidence>
<evidence type="ECO:0000256" key="3">
    <source>
        <dbReference type="ARBA" id="ARBA00022448"/>
    </source>
</evidence>
<reference evidence="8" key="1">
    <citation type="submission" date="2022-07" db="EMBL/GenBank/DDBJ databases">
        <title>Complete genome sequence of Salinispirillum sp. LH10-3-1 capable of multiple carbohydrate inversion isolated from a soda lake.</title>
        <authorList>
            <person name="Liu J."/>
            <person name="Zhai Y."/>
            <person name="Zhang H."/>
            <person name="Yang H."/>
            <person name="Qu J."/>
            <person name="Li J."/>
        </authorList>
    </citation>
    <scope>NUCLEOTIDE SEQUENCE</scope>
    <source>
        <strain evidence="8">LH 10-3-1</strain>
    </source>
</reference>
<evidence type="ECO:0000256" key="1">
    <source>
        <dbReference type="ARBA" id="ARBA00004418"/>
    </source>
</evidence>
<name>A0AB38YHH4_9GAMM</name>
<protein>
    <recommendedName>
        <fullName evidence="6">Probable sugar-binding periplasmic protein</fullName>
    </recommendedName>
</protein>
<dbReference type="RefSeq" id="WP_304996155.1">
    <property type="nucleotide sequence ID" value="NZ_CP101717.1"/>
</dbReference>
<gene>
    <name evidence="8" type="ORF">NFC81_03515</name>
</gene>
<dbReference type="InterPro" id="IPR050490">
    <property type="entry name" value="Bact_solute-bd_prot1"/>
</dbReference>
<evidence type="ECO:0000256" key="2">
    <source>
        <dbReference type="ARBA" id="ARBA00008520"/>
    </source>
</evidence>
<dbReference type="PANTHER" id="PTHR43649">
    <property type="entry name" value="ARABINOSE-BINDING PROTEIN-RELATED"/>
    <property type="match status" value="1"/>
</dbReference>
<sequence>MLKRLMAIPLLLSATALAQPLEVLHWWTSAGEHAAADILRQQLTHAQVEWQDYAVPGGGGDSAMAVLKARVIAGQHPGAAQIIGPNIRLWARLGYLQPLDDWSTAWPGERYATLETLTHADGVRTAVPVSIHRINWMWLNPALFQQYNLPLPTSWSQVFQAAEVFQAAGIVPLAHGAQAWQTATLFETLLLSVGGPEFYRAYFVDLDPNALHDVRVAEALSLLRRLKGIMDPQNQNREWQEASQMVINGDAAMQIMGDWVKGEFTAQHKLPGKDYLCMPVPGTAQNHLYSADTFVFFRSNKADTQRAQAAFAHTVLDEETQRRFSLAKGTIPARADIKLEGFDDCSQTSAHVFREAEQAGLLAPSMAHSMATSPGVESAIFDTLHRFFRDDSIPIEITQLRLAQILSALSDHE</sequence>
<comment type="subcellular location">
    <subcellularLocation>
        <location evidence="1">Periplasm</location>
    </subcellularLocation>
</comment>
<evidence type="ECO:0000313" key="8">
    <source>
        <dbReference type="EMBL" id="WLD58869.1"/>
    </source>
</evidence>
<comment type="function">
    <text evidence="5">Part of a binding-protein-dependent transport system for a sugar.</text>
</comment>
<dbReference type="EMBL" id="CP101717">
    <property type="protein sequence ID" value="WLD58869.1"/>
    <property type="molecule type" value="Genomic_DNA"/>
</dbReference>
<evidence type="ECO:0000256" key="6">
    <source>
        <dbReference type="ARBA" id="ARBA00049753"/>
    </source>
</evidence>
<keyword evidence="3" id="KW-0813">Transport</keyword>
<dbReference type="PANTHER" id="PTHR43649:SF28">
    <property type="entry name" value="BINDING PROTEIN COMPONENT OF ABC SUGAR TRANSPORTER-RELATED"/>
    <property type="match status" value="1"/>
</dbReference>
<dbReference type="Gene3D" id="3.40.190.10">
    <property type="entry name" value="Periplasmic binding protein-like II"/>
    <property type="match status" value="2"/>
</dbReference>
<dbReference type="SUPFAM" id="SSF53850">
    <property type="entry name" value="Periplasmic binding protein-like II"/>
    <property type="match status" value="1"/>
</dbReference>
<evidence type="ECO:0000256" key="5">
    <source>
        <dbReference type="ARBA" id="ARBA00049629"/>
    </source>
</evidence>
<dbReference type="InterPro" id="IPR006059">
    <property type="entry name" value="SBP"/>
</dbReference>
<proteinExistence type="inferred from homology"/>
<organism evidence="8">
    <name type="scientific">Salinispirillum sp. LH 10-3-1</name>
    <dbReference type="NCBI Taxonomy" id="2952525"/>
    <lineage>
        <taxon>Bacteria</taxon>
        <taxon>Pseudomonadati</taxon>
        <taxon>Pseudomonadota</taxon>
        <taxon>Gammaproteobacteria</taxon>
        <taxon>Oceanospirillales</taxon>
        <taxon>Saccharospirillaceae</taxon>
        <taxon>Salinispirillum</taxon>
    </lineage>
</organism>